<evidence type="ECO:0000313" key="1">
    <source>
        <dbReference type="EMBL" id="EGG42300.1"/>
    </source>
</evidence>
<dbReference type="Proteomes" id="UP000004348">
    <property type="component" value="Chromosome"/>
</dbReference>
<organism evidence="1">
    <name type="scientific">Candidatus Nitrosarchaeum limnium SFB1</name>
    <dbReference type="NCBI Taxonomy" id="886738"/>
    <lineage>
        <taxon>Archaea</taxon>
        <taxon>Nitrososphaerota</taxon>
        <taxon>Nitrososphaeria</taxon>
        <taxon>Nitrosopumilales</taxon>
        <taxon>Nitrosopumilaceae</taxon>
        <taxon>Nitrosarchaeum</taxon>
    </lineage>
</organism>
<comment type="caution">
    <text evidence="1">The sequence shown here is derived from an EMBL/GenBank/DDBJ whole genome shotgun (WGS) entry which is preliminary data.</text>
</comment>
<dbReference type="EMBL" id="AEGP01000033">
    <property type="protein sequence ID" value="EGG42300.1"/>
    <property type="molecule type" value="Genomic_DNA"/>
</dbReference>
<sequence>MQTMMSGGMGGMSGMGSMSGGMGGMSGMGSMSGMSRHGAFLVPGSVHQLCHQDSTMSPAYCEPYYQVMSSIPGVRISHIHPVDNTTLEVTLTTTNSAKSTINQGTTVFVGNDYLFGSANVPSGWKDKTTVNVPLKGMGIVYDYESMHGHLLASTGTSMDSMAHP</sequence>
<protein>
    <submittedName>
        <fullName evidence="1">Uncharacterized protein</fullName>
    </submittedName>
</protein>
<name>F3KKD3_9ARCH</name>
<gene>
    <name evidence="1" type="ORF">Nlim_0948</name>
</gene>
<reference evidence="1" key="1">
    <citation type="journal article" date="2011" name="PLoS ONE">
        <title>Genome of a low-salinity ammonia-oxidizing archaeon determined by single-cell and metagenomic analysis.</title>
        <authorList>
            <person name="Blainey P.C."/>
            <person name="Mosier A.C."/>
            <person name="Potanina A."/>
            <person name="Francis C.A."/>
            <person name="Quake S.R."/>
        </authorList>
    </citation>
    <scope>NUCLEOTIDE SEQUENCE [LARGE SCALE GENOMIC DNA]</scope>
    <source>
        <strain evidence="1">SFB1</strain>
    </source>
</reference>
<dbReference type="STRING" id="886738.Nlim_0948"/>
<dbReference type="AlphaFoldDB" id="F3KKD3"/>
<accession>F3KKD3</accession>
<dbReference type="HOGENOM" id="CLU_1615237_0_0_2"/>
<proteinExistence type="predicted"/>